<sequence length="147" mass="17270">MNKRFNQMGYTLLETIIVMSLLSTILLITFPLLTRDTVNNQPAFFFEQLEKDLYEAQMLSMTDGLQIRVFFNQAAGEYTIRDGTNIIEKRIMPKGMNVFSGTLDFRNIRFIPNGRIWASGTINFIYKGRSYMLVFQFLRGRFYVQEF</sequence>
<protein>
    <submittedName>
        <fullName evidence="2">Type II secretion system GspH family protein</fullName>
    </submittedName>
</protein>
<dbReference type="InterPro" id="IPR016785">
    <property type="entry name" value="ComGD"/>
</dbReference>
<evidence type="ECO:0000313" key="2">
    <source>
        <dbReference type="EMBL" id="MBU9724194.1"/>
    </source>
</evidence>
<dbReference type="Proteomes" id="UP000790580">
    <property type="component" value="Unassembled WGS sequence"/>
</dbReference>
<accession>A0ABS6K025</accession>
<reference evidence="2 3" key="1">
    <citation type="submission" date="2021-06" db="EMBL/GenBank/DDBJ databases">
        <title>Bacillus sp. RD4P76, an endophyte from a halophyte.</title>
        <authorList>
            <person name="Sun J.-Q."/>
        </authorList>
    </citation>
    <scope>NUCLEOTIDE SEQUENCE [LARGE SCALE GENOMIC DNA]</scope>
    <source>
        <strain evidence="2 3">JCM 17098</strain>
    </source>
</reference>
<evidence type="ECO:0000256" key="1">
    <source>
        <dbReference type="SAM" id="Phobius"/>
    </source>
</evidence>
<dbReference type="NCBIfam" id="NF040982">
    <property type="entry name" value="ComGD"/>
    <property type="match status" value="1"/>
</dbReference>
<organism evidence="2 3">
    <name type="scientific">Evansella alkalicola</name>
    <dbReference type="NCBI Taxonomy" id="745819"/>
    <lineage>
        <taxon>Bacteria</taxon>
        <taxon>Bacillati</taxon>
        <taxon>Bacillota</taxon>
        <taxon>Bacilli</taxon>
        <taxon>Bacillales</taxon>
        <taxon>Bacillaceae</taxon>
        <taxon>Evansella</taxon>
    </lineage>
</organism>
<feature type="transmembrane region" description="Helical" evidence="1">
    <location>
        <begin position="12"/>
        <end position="33"/>
    </location>
</feature>
<evidence type="ECO:0000313" key="3">
    <source>
        <dbReference type="Proteomes" id="UP000790580"/>
    </source>
</evidence>
<keyword evidence="3" id="KW-1185">Reference proteome</keyword>
<comment type="caution">
    <text evidence="2">The sequence shown here is derived from an EMBL/GenBank/DDBJ whole genome shotgun (WGS) entry which is preliminary data.</text>
</comment>
<keyword evidence="1" id="KW-1133">Transmembrane helix</keyword>
<dbReference type="RefSeq" id="WP_088074864.1">
    <property type="nucleotide sequence ID" value="NZ_JAHQCR010000088.1"/>
</dbReference>
<keyword evidence="1" id="KW-0812">Transmembrane</keyword>
<dbReference type="PIRSF" id="PIRSF021292">
    <property type="entry name" value="Competence_ComGD"/>
    <property type="match status" value="1"/>
</dbReference>
<gene>
    <name evidence="2" type="ORF">KS407_22480</name>
</gene>
<keyword evidence="1" id="KW-0472">Membrane</keyword>
<proteinExistence type="predicted"/>
<dbReference type="EMBL" id="JAHQCR010000088">
    <property type="protein sequence ID" value="MBU9724194.1"/>
    <property type="molecule type" value="Genomic_DNA"/>
</dbReference>
<name>A0ABS6K025_9BACI</name>